<proteinExistence type="predicted"/>
<name>A0A8B8NGD3_9MYRT</name>
<dbReference type="InterPro" id="IPR036908">
    <property type="entry name" value="RlpA-like_sf"/>
</dbReference>
<keyword evidence="5" id="KW-1185">Reference proteome</keyword>
<gene>
    <name evidence="6" type="primary">LOC115734447</name>
</gene>
<dbReference type="Proteomes" id="UP000827889">
    <property type="component" value="Chromosome 6"/>
</dbReference>
<keyword evidence="1" id="KW-0147">Chitin-binding</keyword>
<evidence type="ECO:0000313" key="6">
    <source>
        <dbReference type="RefSeq" id="XP_030521104.1"/>
    </source>
</evidence>
<evidence type="ECO:0000256" key="3">
    <source>
        <dbReference type="SAM" id="SignalP"/>
    </source>
</evidence>
<sequence length="144" mass="15771">MGRLSLCLALLLCLAISVADAQSGINVRATYHYYNPAQNGWNLNAVSAYCSTWDANKPLAWRQKYGWIAFCAPAGPHGQQACGKCLRITNTRTKAQVTARIVDQCSNGGLDLDYNTVFHPLDTDGQGYKQGYLTVNYETVNCGD</sequence>
<dbReference type="Gene3D" id="2.40.40.10">
    <property type="entry name" value="RlpA-like domain"/>
    <property type="match status" value="1"/>
</dbReference>
<dbReference type="PROSITE" id="PS51174">
    <property type="entry name" value="BARWIN_3"/>
    <property type="match status" value="1"/>
</dbReference>
<dbReference type="RefSeq" id="XP_030521104.1">
    <property type="nucleotide sequence ID" value="XM_030665244.2"/>
</dbReference>
<dbReference type="KEGG" id="rarg:115734447"/>
<dbReference type="AlphaFoldDB" id="A0A8B8NGD3"/>
<evidence type="ECO:0000256" key="2">
    <source>
        <dbReference type="ARBA" id="ARBA00023157"/>
    </source>
</evidence>
<feature type="signal peptide" evidence="3">
    <location>
        <begin position="1"/>
        <end position="21"/>
    </location>
</feature>
<dbReference type="GO" id="GO:0008061">
    <property type="term" value="F:chitin binding"/>
    <property type="evidence" value="ECO:0007669"/>
    <property type="project" value="UniProtKB-KW"/>
</dbReference>
<dbReference type="GO" id="GO:0050832">
    <property type="term" value="P:defense response to fungus"/>
    <property type="evidence" value="ECO:0007669"/>
    <property type="project" value="InterPro"/>
</dbReference>
<dbReference type="Pfam" id="PF00967">
    <property type="entry name" value="Barwin"/>
    <property type="match status" value="1"/>
</dbReference>
<evidence type="ECO:0000256" key="1">
    <source>
        <dbReference type="ARBA" id="ARBA00022669"/>
    </source>
</evidence>
<dbReference type="InterPro" id="IPR001153">
    <property type="entry name" value="Barwin_dom"/>
</dbReference>
<keyword evidence="3" id="KW-0732">Signal</keyword>
<dbReference type="GO" id="GO:0042742">
    <property type="term" value="P:defense response to bacterium"/>
    <property type="evidence" value="ECO:0007669"/>
    <property type="project" value="InterPro"/>
</dbReference>
<organism evidence="5 6">
    <name type="scientific">Rhodamnia argentea</name>
    <dbReference type="NCBI Taxonomy" id="178133"/>
    <lineage>
        <taxon>Eukaryota</taxon>
        <taxon>Viridiplantae</taxon>
        <taxon>Streptophyta</taxon>
        <taxon>Embryophyta</taxon>
        <taxon>Tracheophyta</taxon>
        <taxon>Spermatophyta</taxon>
        <taxon>Magnoliopsida</taxon>
        <taxon>eudicotyledons</taxon>
        <taxon>Gunneridae</taxon>
        <taxon>Pentapetalae</taxon>
        <taxon>rosids</taxon>
        <taxon>malvids</taxon>
        <taxon>Myrtales</taxon>
        <taxon>Myrtaceae</taxon>
        <taxon>Myrtoideae</taxon>
        <taxon>Myrteae</taxon>
        <taxon>Australasian group</taxon>
        <taxon>Rhodamnia</taxon>
    </lineage>
</organism>
<reference evidence="6" key="1">
    <citation type="submission" date="2025-08" db="UniProtKB">
        <authorList>
            <consortium name="RefSeq"/>
        </authorList>
    </citation>
    <scope>IDENTIFICATION</scope>
    <source>
        <tissue evidence="6">Leaf</tissue>
    </source>
</reference>
<dbReference type="OrthoDB" id="5985073at2759"/>
<dbReference type="PANTHER" id="PTHR46351">
    <property type="entry name" value="WOUND-INDUCED PROTEIN WIN2"/>
    <property type="match status" value="1"/>
</dbReference>
<feature type="domain" description="Barwin" evidence="4">
    <location>
        <begin position="22"/>
        <end position="144"/>
    </location>
</feature>
<dbReference type="InterPro" id="IPR044301">
    <property type="entry name" value="PR4"/>
</dbReference>
<dbReference type="FunFam" id="2.40.40.10:FF:000007">
    <property type="entry name" value="Papaya barwin-like protein"/>
    <property type="match status" value="1"/>
</dbReference>
<evidence type="ECO:0000313" key="5">
    <source>
        <dbReference type="Proteomes" id="UP000827889"/>
    </source>
</evidence>
<feature type="chain" id="PRO_5034079963" evidence="3">
    <location>
        <begin position="22"/>
        <end position="144"/>
    </location>
</feature>
<accession>A0A8B8NGD3</accession>
<dbReference type="GO" id="GO:0004540">
    <property type="term" value="F:RNA nuclease activity"/>
    <property type="evidence" value="ECO:0007669"/>
    <property type="project" value="InterPro"/>
</dbReference>
<dbReference type="PANTHER" id="PTHR46351:SF3">
    <property type="entry name" value="WOUND-INDUCED PROTEIN WIN2"/>
    <property type="match status" value="1"/>
</dbReference>
<protein>
    <submittedName>
        <fullName evidence="6">Barwin-like</fullName>
    </submittedName>
</protein>
<dbReference type="SUPFAM" id="SSF50685">
    <property type="entry name" value="Barwin-like endoglucanases"/>
    <property type="match status" value="1"/>
</dbReference>
<dbReference type="GeneID" id="115734447"/>
<evidence type="ECO:0000259" key="4">
    <source>
        <dbReference type="PROSITE" id="PS51174"/>
    </source>
</evidence>
<keyword evidence="2" id="KW-1015">Disulfide bond</keyword>
<dbReference type="PRINTS" id="PR00602">
    <property type="entry name" value="BARWIN"/>
</dbReference>